<dbReference type="OrthoDB" id="1926878at2759"/>
<evidence type="ECO:0000256" key="10">
    <source>
        <dbReference type="RuleBase" id="RU365058"/>
    </source>
</evidence>
<feature type="compositionally biased region" description="Acidic residues" evidence="11">
    <location>
        <begin position="294"/>
        <end position="316"/>
    </location>
</feature>
<proteinExistence type="inferred from homology"/>
<evidence type="ECO:0000256" key="6">
    <source>
        <dbReference type="ARBA" id="ARBA00022840"/>
    </source>
</evidence>
<evidence type="ECO:0000256" key="1">
    <source>
        <dbReference type="ARBA" id="ARBA00004123"/>
    </source>
</evidence>
<dbReference type="PROSITE" id="PS51038">
    <property type="entry name" value="BAH"/>
    <property type="match status" value="1"/>
</dbReference>
<dbReference type="PANTHER" id="PTHR10763">
    <property type="entry name" value="CELL DIVISION CONTROL PROTEIN 6-RELATED"/>
    <property type="match status" value="1"/>
</dbReference>
<feature type="region of interest" description="Disordered" evidence="11">
    <location>
        <begin position="256"/>
        <end position="369"/>
    </location>
</feature>
<dbReference type="InterPro" id="IPR003593">
    <property type="entry name" value="AAA+_ATPase"/>
</dbReference>
<dbReference type="GO" id="GO:0006270">
    <property type="term" value="P:DNA replication initiation"/>
    <property type="evidence" value="ECO:0007669"/>
    <property type="project" value="TreeGrafter"/>
</dbReference>
<dbReference type="Gene3D" id="2.30.30.490">
    <property type="match status" value="1"/>
</dbReference>
<dbReference type="STRING" id="1314674.A0A0D7BG32"/>
<name>A0A0D7BG32_9AGAR</name>
<protein>
    <recommendedName>
        <fullName evidence="10">Origin recognition complex subunit 1</fullName>
    </recommendedName>
</protein>
<comment type="subcellular location">
    <subcellularLocation>
        <location evidence="1 10">Nucleus</location>
    </subcellularLocation>
</comment>
<feature type="domain" description="BAH" evidence="12">
    <location>
        <begin position="99"/>
        <end position="227"/>
    </location>
</feature>
<dbReference type="InterPro" id="IPR001025">
    <property type="entry name" value="BAH_dom"/>
</dbReference>
<evidence type="ECO:0000256" key="3">
    <source>
        <dbReference type="ARBA" id="ARBA00022705"/>
    </source>
</evidence>
<evidence type="ECO:0000256" key="7">
    <source>
        <dbReference type="ARBA" id="ARBA00022842"/>
    </source>
</evidence>
<dbReference type="InterPro" id="IPR043151">
    <property type="entry name" value="BAH_sf"/>
</dbReference>
<keyword evidence="5 10" id="KW-0547">Nucleotide-binding</keyword>
<dbReference type="InterPro" id="IPR003959">
    <property type="entry name" value="ATPase_AAA_core"/>
</dbReference>
<gene>
    <name evidence="13" type="ORF">CYLTODRAFT_488895</name>
</gene>
<evidence type="ECO:0000256" key="5">
    <source>
        <dbReference type="ARBA" id="ARBA00022741"/>
    </source>
</evidence>
<dbReference type="SUPFAM" id="SSF52540">
    <property type="entry name" value="P-loop containing nucleoside triphosphate hydrolases"/>
    <property type="match status" value="1"/>
</dbReference>
<dbReference type="Pfam" id="PF00004">
    <property type="entry name" value="AAA"/>
    <property type="match status" value="1"/>
</dbReference>
<dbReference type="InterPro" id="IPR027417">
    <property type="entry name" value="P-loop_NTPase"/>
</dbReference>
<dbReference type="GO" id="GO:0005664">
    <property type="term" value="C:nuclear origin of replication recognition complex"/>
    <property type="evidence" value="ECO:0007669"/>
    <property type="project" value="TreeGrafter"/>
</dbReference>
<evidence type="ECO:0000256" key="11">
    <source>
        <dbReference type="SAM" id="MobiDB-lite"/>
    </source>
</evidence>
<keyword evidence="13" id="KW-0378">Hydrolase</keyword>
<dbReference type="GO" id="GO:0005524">
    <property type="term" value="F:ATP binding"/>
    <property type="evidence" value="ECO:0007669"/>
    <property type="project" value="UniProtKB-KW"/>
</dbReference>
<comment type="similarity">
    <text evidence="2 10">Belongs to the ORC1 family.</text>
</comment>
<dbReference type="InterPro" id="IPR050311">
    <property type="entry name" value="ORC1/CDC6"/>
</dbReference>
<dbReference type="CDD" id="cd00009">
    <property type="entry name" value="AAA"/>
    <property type="match status" value="1"/>
</dbReference>
<comment type="function">
    <text evidence="10">Component of the origin recognition complex (ORC) that binds origins of replication. DNA-binding is ATP-dependent, however specific DNA sequences that define origins of replication have not been identified so far. ORC is required to assemble the pre-replication complex necessary to initiate DNA replication.</text>
</comment>
<keyword evidence="9 10" id="KW-0539">Nucleus</keyword>
<dbReference type="SMART" id="SM00382">
    <property type="entry name" value="AAA"/>
    <property type="match status" value="1"/>
</dbReference>
<dbReference type="Pfam" id="PF22606">
    <property type="entry name" value="Cdc6-ORC-like_ATPase_lid"/>
    <property type="match status" value="1"/>
</dbReference>
<dbReference type="GO" id="GO:0046872">
    <property type="term" value="F:metal ion binding"/>
    <property type="evidence" value="ECO:0007669"/>
    <property type="project" value="UniProtKB-KW"/>
</dbReference>
<dbReference type="PANTHER" id="PTHR10763:SF23">
    <property type="entry name" value="ORIGIN RECOGNITION COMPLEX SUBUNIT 1"/>
    <property type="match status" value="1"/>
</dbReference>
<keyword evidence="7" id="KW-0460">Magnesium</keyword>
<keyword evidence="4" id="KW-0479">Metal-binding</keyword>
<keyword evidence="3 10" id="KW-0235">DNA replication</keyword>
<comment type="subunit">
    <text evidence="10">ORC is composed of six subunits.</text>
</comment>
<evidence type="ECO:0000256" key="4">
    <source>
        <dbReference type="ARBA" id="ARBA00022723"/>
    </source>
</evidence>
<keyword evidence="8 10" id="KW-0238">DNA-binding</keyword>
<dbReference type="Gene3D" id="3.40.50.300">
    <property type="entry name" value="P-loop containing nucleotide triphosphate hydrolases"/>
    <property type="match status" value="1"/>
</dbReference>
<keyword evidence="14" id="KW-1185">Reference proteome</keyword>
<accession>A0A0D7BG32</accession>
<evidence type="ECO:0000259" key="12">
    <source>
        <dbReference type="PROSITE" id="PS51038"/>
    </source>
</evidence>
<evidence type="ECO:0000256" key="8">
    <source>
        <dbReference type="ARBA" id="ARBA00023125"/>
    </source>
</evidence>
<dbReference type="GO" id="GO:0033314">
    <property type="term" value="P:mitotic DNA replication checkpoint signaling"/>
    <property type="evidence" value="ECO:0007669"/>
    <property type="project" value="TreeGrafter"/>
</dbReference>
<dbReference type="Gene3D" id="1.10.8.60">
    <property type="match status" value="1"/>
</dbReference>
<dbReference type="AlphaFoldDB" id="A0A0D7BG32"/>
<dbReference type="Proteomes" id="UP000054007">
    <property type="component" value="Unassembled WGS sequence"/>
</dbReference>
<keyword evidence="6 10" id="KW-0067">ATP-binding</keyword>
<evidence type="ECO:0000313" key="13">
    <source>
        <dbReference type="EMBL" id="KIY69498.1"/>
    </source>
</evidence>
<dbReference type="FunFam" id="3.40.50.300:FF:000199">
    <property type="entry name" value="Origin recognition complex subunit 1"/>
    <property type="match status" value="1"/>
</dbReference>
<dbReference type="GO" id="GO:0003682">
    <property type="term" value="F:chromatin binding"/>
    <property type="evidence" value="ECO:0007669"/>
    <property type="project" value="InterPro"/>
</dbReference>
<dbReference type="SUPFAM" id="SSF82061">
    <property type="entry name" value="BAH domain"/>
    <property type="match status" value="1"/>
</dbReference>
<evidence type="ECO:0000256" key="2">
    <source>
        <dbReference type="ARBA" id="ARBA00008398"/>
    </source>
</evidence>
<dbReference type="EMBL" id="KN880483">
    <property type="protein sequence ID" value="KIY69498.1"/>
    <property type="molecule type" value="Genomic_DNA"/>
</dbReference>
<dbReference type="GO" id="GO:0016887">
    <property type="term" value="F:ATP hydrolysis activity"/>
    <property type="evidence" value="ECO:0007669"/>
    <property type="project" value="InterPro"/>
</dbReference>
<dbReference type="InterPro" id="IPR054425">
    <property type="entry name" value="Cdc6_ORC1-like_ATPase_lid"/>
</dbReference>
<evidence type="ECO:0000313" key="14">
    <source>
        <dbReference type="Proteomes" id="UP000054007"/>
    </source>
</evidence>
<organism evidence="13 14">
    <name type="scientific">Cylindrobasidium torrendii FP15055 ss-10</name>
    <dbReference type="NCBI Taxonomy" id="1314674"/>
    <lineage>
        <taxon>Eukaryota</taxon>
        <taxon>Fungi</taxon>
        <taxon>Dikarya</taxon>
        <taxon>Basidiomycota</taxon>
        <taxon>Agaricomycotina</taxon>
        <taxon>Agaricomycetes</taxon>
        <taxon>Agaricomycetidae</taxon>
        <taxon>Agaricales</taxon>
        <taxon>Marasmiineae</taxon>
        <taxon>Physalacriaceae</taxon>
        <taxon>Cylindrobasidium</taxon>
    </lineage>
</organism>
<dbReference type="GO" id="GO:0003688">
    <property type="term" value="F:DNA replication origin binding"/>
    <property type="evidence" value="ECO:0007669"/>
    <property type="project" value="UniProtKB-ARBA"/>
</dbReference>
<feature type="compositionally biased region" description="Basic and acidic residues" evidence="11">
    <location>
        <begin position="282"/>
        <end position="293"/>
    </location>
</feature>
<feature type="compositionally biased region" description="Basic residues" evidence="11">
    <location>
        <begin position="326"/>
        <end position="368"/>
    </location>
</feature>
<evidence type="ECO:0000256" key="9">
    <source>
        <dbReference type="ARBA" id="ARBA00023242"/>
    </source>
</evidence>
<sequence>MVPPAPQTPRRSGRLRGELVPTKKFGEKLEISAAWTAEPVHARPLDADKDLSAGDKEIYDDLTEQGESGWLTSIHNSFDRSRKSHTIQRNRKVVETETETFRVGDTVLVAGNNIGIIAAAWETNLRDNDARRLDQKMSVGIHWFVKPNQLAAVRKQREHVKNEIYFTIDSSTKVEVGTIVKRCAILPVPDAGDDSDSESDDEDESAIPKFYCRYAVDARTGLFFDFSWVEHKASVLQQLKADPTATSTSVWAIDIPKPKKRPTGAVATKKARFETHDDDSDDGKSDGEYTHSGDEEEESDGGEDLGEDEDTDDDAAGSDGGPPRTPSRKRKRGGTSNSPRKRLKGMAHPTPHSKRRLLSSPSKHRKFTRIAQPTYAVDDTQDSMPEDPYLRAMHVLHVGSRPEVLPCREGQFDQIFQGVGALLEEGSGGCVYVSGLPGTGKTATVHAVIRQLKRMAEENETNPFTFVEINGLRVPEPQAAYTELWQTLSNHDVKKEGRMTISAKESLKHLTGYFHKGEGRGPAGHACIVLMDELDQLVTAKQDVIYNFFNWPTLSNSQLIVIAVANTHDLPERVMTGRVRSRLGMTRISYNPYQKEELIKIVLARLKTASIEPNDNGPVIALPAIVLTSAKVSNLSGDARRMLDVCRRAVEMVRGTKSVAGTKQVLAVMRDMQSTPTAAYLRELSFHERVMLAAMIKCVRREGVEEINWGELQYQHMNLVPVLAGMNDPQRRPSRHELGRILESLACSRAMVVEEGAAAMKKAEDERKVVLNLEQGEVERALVDAGGDVWKIW</sequence>
<reference evidence="13 14" key="1">
    <citation type="journal article" date="2015" name="Fungal Genet. Biol.">
        <title>Evolution of novel wood decay mechanisms in Agaricales revealed by the genome sequences of Fistulina hepatica and Cylindrobasidium torrendii.</title>
        <authorList>
            <person name="Floudas D."/>
            <person name="Held B.W."/>
            <person name="Riley R."/>
            <person name="Nagy L.G."/>
            <person name="Koehler G."/>
            <person name="Ransdell A.S."/>
            <person name="Younus H."/>
            <person name="Chow J."/>
            <person name="Chiniquy J."/>
            <person name="Lipzen A."/>
            <person name="Tritt A."/>
            <person name="Sun H."/>
            <person name="Haridas S."/>
            <person name="LaButti K."/>
            <person name="Ohm R.A."/>
            <person name="Kues U."/>
            <person name="Blanchette R.A."/>
            <person name="Grigoriev I.V."/>
            <person name="Minto R.E."/>
            <person name="Hibbett D.S."/>
        </authorList>
    </citation>
    <scope>NUCLEOTIDE SEQUENCE [LARGE SCALE GENOMIC DNA]</scope>
    <source>
        <strain evidence="13 14">FP15055 ss-10</strain>
    </source>
</reference>